<dbReference type="Proteomes" id="UP000062317">
    <property type="component" value="Unassembled WGS sequence"/>
</dbReference>
<sequence length="158" mass="16201">MGFPNAVRLQPEVGVPGTRASMNPISVISRVAQTAVTVAAFVWPGTDTDNQVQNTGTGKPLGFAITDQVGVIPNYLQEYSMQVPAGMAVEVAERGEFFAKSANPATLGQKVFATLADGTLQFGAAGATITGAVETAFVVSRGGAAGAVIKISTWSQLA</sequence>
<evidence type="ECO:0000313" key="2">
    <source>
        <dbReference type="Proteomes" id="UP000062317"/>
    </source>
</evidence>
<organism evidence="1 2">
    <name type="scientific">Burkholderia territorii</name>
    <dbReference type="NCBI Taxonomy" id="1503055"/>
    <lineage>
        <taxon>Bacteria</taxon>
        <taxon>Pseudomonadati</taxon>
        <taxon>Pseudomonadota</taxon>
        <taxon>Betaproteobacteria</taxon>
        <taxon>Burkholderiales</taxon>
        <taxon>Burkholderiaceae</taxon>
        <taxon>Burkholderia</taxon>
        <taxon>Burkholderia cepacia complex</taxon>
    </lineage>
</organism>
<evidence type="ECO:0000313" key="1">
    <source>
        <dbReference type="EMBL" id="KVV57936.1"/>
    </source>
</evidence>
<dbReference type="InterPro" id="IPR056914">
    <property type="entry name" value="Gp53-like"/>
</dbReference>
<gene>
    <name evidence="1" type="ORF">WT27_23690</name>
</gene>
<accession>A0A119B069</accession>
<proteinExistence type="predicted"/>
<comment type="caution">
    <text evidence="1">The sequence shown here is derived from an EMBL/GenBank/DDBJ whole genome shotgun (WGS) entry which is preliminary data.</text>
</comment>
<dbReference type="RefSeq" id="WP_060103038.1">
    <property type="nucleotide sequence ID" value="NZ_LPEQ01000009.1"/>
</dbReference>
<reference evidence="1 2" key="1">
    <citation type="submission" date="2015-11" db="EMBL/GenBank/DDBJ databases">
        <title>Expanding the genomic diversity of Burkholderia species for the development of highly accurate diagnostics.</title>
        <authorList>
            <person name="Sahl J."/>
            <person name="Keim P."/>
            <person name="Wagner D."/>
        </authorList>
    </citation>
    <scope>NUCLEOTIDE SEQUENCE [LARGE SCALE GENOMIC DNA]</scope>
    <source>
        <strain evidence="1 2">MSMB1301WGS</strain>
    </source>
</reference>
<protein>
    <submittedName>
        <fullName evidence="1">Uncharacterized protein</fullName>
    </submittedName>
</protein>
<keyword evidence="2" id="KW-1185">Reference proteome</keyword>
<dbReference type="Pfam" id="PF23982">
    <property type="entry name" value="XM1_gp53_minor_capsid"/>
    <property type="match status" value="1"/>
</dbReference>
<dbReference type="EMBL" id="LPEQ01000009">
    <property type="protein sequence ID" value="KVV57936.1"/>
    <property type="molecule type" value="Genomic_DNA"/>
</dbReference>
<name>A0A119B069_9BURK</name>
<dbReference type="AlphaFoldDB" id="A0A119B069"/>